<feature type="region of interest" description="Disordered" evidence="1">
    <location>
        <begin position="601"/>
        <end position="637"/>
    </location>
</feature>
<dbReference type="Proteomes" id="UP000523447">
    <property type="component" value="Unassembled WGS sequence"/>
</dbReference>
<feature type="compositionally biased region" description="Low complexity" evidence="1">
    <location>
        <begin position="114"/>
        <end position="129"/>
    </location>
</feature>
<feature type="compositionally biased region" description="Low complexity" evidence="1">
    <location>
        <begin position="163"/>
        <end position="216"/>
    </location>
</feature>
<dbReference type="AlphaFoldDB" id="A0A7X6M0R4"/>
<dbReference type="GO" id="GO:0009306">
    <property type="term" value="P:protein secretion"/>
    <property type="evidence" value="ECO:0007669"/>
    <property type="project" value="InterPro"/>
</dbReference>
<dbReference type="EMBL" id="JAAXPE010000016">
    <property type="protein sequence ID" value="NKY87237.1"/>
    <property type="molecule type" value="Genomic_DNA"/>
</dbReference>
<evidence type="ECO:0000313" key="3">
    <source>
        <dbReference type="Proteomes" id="UP000523447"/>
    </source>
</evidence>
<dbReference type="RefSeq" id="WP_040723845.1">
    <property type="nucleotide sequence ID" value="NZ_CAWPHS010000008.1"/>
</dbReference>
<sequence>MAEMDIDPAVLRQLAEQHLRVAEETRAWAKPPQDWLDAFIPTYGKIASPVYDALIEYYNARQQAGENLADQHVRTAEELRAAADAYEQADHDFANKIRQAGEGHDGAPTGHGGPSTPTPTGIGPAPVGGHAPADGVRPAVPVSSGPAQTGIAPMTPAGPAVPEMPAAASADPAMAPGQSAPMAPAAHAGADSGVTGTTTSTSPGSGVYAGTAAGPVPTGPVPVGPMGSTADSQSAGQPGVPANGTNADAVPVPMAPTPFGAAIAKAREKQAAPSYMVGEEVDGDLVVARTLLQAVLAATEATAIGLHWSVAVLRGPAGAGVFITSNEGRGWLPAGMYLPREVSTPWVWDDMLGDTGGAGSPWEGISDPARILVEFALAWGPKANAELVALVSSAPIDGGLRTRFPNVAMEGFVGPEYEVDLRINTPDTADRLALAGSAEAADSTVEVPEAQIRARLVQFAADAHGRVARAVASTPDAAESRRIRDRILAVVEAGQPVSRQWWDELREADDLLAAAMLSRRMDVGRVEPGELRVDEEGAALRGLVFERRCNELLFLLAEEESNRQLLRDATYAYDQIMNHPRFEDVSVPVAVGAEEKVTRPVGVPGQVSAPSVTAGPPPGSTVSAPAGPPPVITTDRN</sequence>
<gene>
    <name evidence="2" type="ORF">HGA07_16555</name>
</gene>
<evidence type="ECO:0000256" key="1">
    <source>
        <dbReference type="SAM" id="MobiDB-lite"/>
    </source>
</evidence>
<evidence type="ECO:0000313" key="2">
    <source>
        <dbReference type="EMBL" id="NKY87237.1"/>
    </source>
</evidence>
<protein>
    <submittedName>
        <fullName evidence="2">ESX-1 secretion-associated protein</fullName>
    </submittedName>
</protein>
<organism evidence="2 3">
    <name type="scientific">Nocardia veterana</name>
    <dbReference type="NCBI Taxonomy" id="132249"/>
    <lineage>
        <taxon>Bacteria</taxon>
        <taxon>Bacillati</taxon>
        <taxon>Actinomycetota</taxon>
        <taxon>Actinomycetes</taxon>
        <taxon>Mycobacteriales</taxon>
        <taxon>Nocardiaceae</taxon>
        <taxon>Nocardia</taxon>
    </lineage>
</organism>
<reference evidence="2 3" key="1">
    <citation type="submission" date="2020-04" db="EMBL/GenBank/DDBJ databases">
        <title>MicrobeNet Type strains.</title>
        <authorList>
            <person name="Nicholson A.C."/>
        </authorList>
    </citation>
    <scope>NUCLEOTIDE SEQUENCE [LARGE SCALE GENOMIC DNA]</scope>
    <source>
        <strain evidence="2 3">DSM 44445</strain>
    </source>
</reference>
<feature type="region of interest" description="Disordered" evidence="1">
    <location>
        <begin position="99"/>
        <end position="244"/>
    </location>
</feature>
<keyword evidence="3" id="KW-1185">Reference proteome</keyword>
<proteinExistence type="predicted"/>
<name>A0A7X6M0R4_9NOCA</name>
<accession>A0A7X6M0R4</accession>
<dbReference type="InterPro" id="IPR022536">
    <property type="entry name" value="EspC"/>
</dbReference>
<comment type="caution">
    <text evidence="2">The sequence shown here is derived from an EMBL/GenBank/DDBJ whole genome shotgun (WGS) entry which is preliminary data.</text>
</comment>
<dbReference type="Pfam" id="PF10824">
    <property type="entry name" value="T7SS_ESX_EspC"/>
    <property type="match status" value="1"/>
</dbReference>